<dbReference type="EnsemblMetazoa" id="Aqu2.1.14912_001">
    <property type="protein sequence ID" value="Aqu2.1.14912_001"/>
    <property type="gene ID" value="Aqu2.1.14912"/>
</dbReference>
<dbReference type="KEGG" id="aqu:109587444"/>
<evidence type="ECO:0000313" key="3">
    <source>
        <dbReference type="Proteomes" id="UP000007879"/>
    </source>
</evidence>
<dbReference type="InParanoid" id="A0A1X7TJD3"/>
<dbReference type="EnsemblMetazoa" id="XM_020003681.1">
    <property type="protein sequence ID" value="XP_019859240.1"/>
    <property type="gene ID" value="LOC109587444"/>
</dbReference>
<evidence type="ECO:0000313" key="2">
    <source>
        <dbReference type="EnsemblMetazoa" id="Aqu2.1.14912_001"/>
    </source>
</evidence>
<protein>
    <submittedName>
        <fullName evidence="2">Uncharacterized protein</fullName>
    </submittedName>
</protein>
<feature type="region of interest" description="Disordered" evidence="1">
    <location>
        <begin position="226"/>
        <end position="248"/>
    </location>
</feature>
<dbReference type="Proteomes" id="UP000007879">
    <property type="component" value="Unassembled WGS sequence"/>
</dbReference>
<organism evidence="2">
    <name type="scientific">Amphimedon queenslandica</name>
    <name type="common">Sponge</name>
    <dbReference type="NCBI Taxonomy" id="400682"/>
    <lineage>
        <taxon>Eukaryota</taxon>
        <taxon>Metazoa</taxon>
        <taxon>Porifera</taxon>
        <taxon>Demospongiae</taxon>
        <taxon>Heteroscleromorpha</taxon>
        <taxon>Haplosclerida</taxon>
        <taxon>Niphatidae</taxon>
        <taxon>Amphimedon</taxon>
    </lineage>
</organism>
<proteinExistence type="predicted"/>
<name>A0A1X7TJD3_AMPQE</name>
<evidence type="ECO:0000256" key="1">
    <source>
        <dbReference type="SAM" id="MobiDB-lite"/>
    </source>
</evidence>
<dbReference type="AlphaFoldDB" id="A0A1X7TJD3"/>
<reference evidence="3" key="1">
    <citation type="journal article" date="2010" name="Nature">
        <title>The Amphimedon queenslandica genome and the evolution of animal complexity.</title>
        <authorList>
            <person name="Srivastava M."/>
            <person name="Simakov O."/>
            <person name="Chapman J."/>
            <person name="Fahey B."/>
            <person name="Gauthier M.E."/>
            <person name="Mitros T."/>
            <person name="Richards G.S."/>
            <person name="Conaco C."/>
            <person name="Dacre M."/>
            <person name="Hellsten U."/>
            <person name="Larroux C."/>
            <person name="Putnam N.H."/>
            <person name="Stanke M."/>
            <person name="Adamska M."/>
            <person name="Darling A."/>
            <person name="Degnan S.M."/>
            <person name="Oakley T.H."/>
            <person name="Plachetzki D.C."/>
            <person name="Zhai Y."/>
            <person name="Adamski M."/>
            <person name="Calcino A."/>
            <person name="Cummins S.F."/>
            <person name="Goodstein D.M."/>
            <person name="Harris C."/>
            <person name="Jackson D.J."/>
            <person name="Leys S.P."/>
            <person name="Shu S."/>
            <person name="Woodcroft B.J."/>
            <person name="Vervoort M."/>
            <person name="Kosik K.S."/>
            <person name="Manning G."/>
            <person name="Degnan B.M."/>
            <person name="Rokhsar D.S."/>
        </authorList>
    </citation>
    <scope>NUCLEOTIDE SEQUENCE [LARGE SCALE GENOMIC DNA]</scope>
</reference>
<sequence length="262" mass="29298">MQAAALDSSSAEYATLKEMLYNLVDSVVGHAPVIDRLNGYLLSKNLIPEAVYFAVLTPGITADQKCHKMFSSVMVNIKDNPSNFSLLIKGLKKEGLHDVATKLSDKLQSIKLSKEKGRDNSLYNEDIHSISESSSTEKLDNEESMKSSDDDLEFLPFPIVPIPPDLSYTTIGKMTEGLERLNINVAAAILLHQNLSSASVQSLPTGLQFYEQLLCYIKYHQRDDPLEAKSDDDERKESEENPRDLSSDDISRAFEFGIFFMH</sequence>
<accession>A0A1X7TJD3</accession>
<reference evidence="2" key="2">
    <citation type="submission" date="2017-05" db="UniProtKB">
        <authorList>
            <consortium name="EnsemblMetazoa"/>
        </authorList>
    </citation>
    <scope>IDENTIFICATION</scope>
</reference>
<keyword evidence="3" id="KW-1185">Reference proteome</keyword>
<gene>
    <name evidence="2" type="primary">109587444</name>
</gene>